<dbReference type="GO" id="GO:0071555">
    <property type="term" value="P:cell wall organization"/>
    <property type="evidence" value="ECO:0007669"/>
    <property type="project" value="UniProtKB-KW"/>
</dbReference>
<comment type="subcellular location">
    <subcellularLocation>
        <location evidence="1">Endomembrane system</location>
    </subcellularLocation>
</comment>
<dbReference type="AlphaFoldDB" id="A0A328D9J8"/>
<keyword evidence="3" id="KW-0808">Transferase</keyword>
<feature type="transmembrane region" description="Helical" evidence="8">
    <location>
        <begin position="469"/>
        <end position="487"/>
    </location>
</feature>
<evidence type="ECO:0000256" key="2">
    <source>
        <dbReference type="ARBA" id="ARBA00022676"/>
    </source>
</evidence>
<evidence type="ECO:0000313" key="10">
    <source>
        <dbReference type="Proteomes" id="UP000249390"/>
    </source>
</evidence>
<dbReference type="EMBL" id="NQVE01000183">
    <property type="protein sequence ID" value="RAL41840.1"/>
    <property type="molecule type" value="Genomic_DNA"/>
</dbReference>
<evidence type="ECO:0000256" key="3">
    <source>
        <dbReference type="ARBA" id="ARBA00022679"/>
    </source>
</evidence>
<keyword evidence="6 8" id="KW-0472">Membrane</keyword>
<dbReference type="InterPro" id="IPR005150">
    <property type="entry name" value="Cellulose_synth"/>
</dbReference>
<dbReference type="Pfam" id="PF03552">
    <property type="entry name" value="Cellulose_synt"/>
    <property type="match status" value="3"/>
</dbReference>
<accession>A0A328D9J8</accession>
<feature type="transmembrane region" description="Helical" evidence="8">
    <location>
        <begin position="623"/>
        <end position="642"/>
    </location>
</feature>
<sequence>MAPKLLPLAFPPLYEIRHRNNRISRAVELIILSLLLSLITYRLIFLHSHAAAAAAAATTAGGFLLFPWLLALVCESWFTFLWILIVNSKWNQVDTHTHPERLLQRVKDGTIELPGVDMFVTTADSDLEPPILTVNTVLSLLAVDYPASKLACYVSDDGASPLTFYSLLQAAKFAKLWVPFCKKFNVAVRAPFQYFNNGPEYGSLEFQQEWQKIKGLEPAPEDEKDAAFVQFPQNFYGALEDDPYGNQMKVMMKVMGSGIAGIQGPFYQGTGCFHRRKVIYGSSPNLCGESDKEMKLERFGKSKDAFVWSVAQILSSPSQSGETSPISLSSLQVAHSTYEFGTSWGHQVGWIYGSATEDILTGLTIHRKGWRSAHCDPNPSCFLGCAPAGGPAALTQQKRWATGIMEIFTSMNSPIMGTLFGRLKFRQCLSYVWVMAWPIRPIFELSYSLLPPCCIFTNSHFQPKVNDGATIAIPSSIFIVYNLYTLFEYVNAGESIRAWWNNQRMQKVTSSASWLFGFLSGIAKAVGFSDTAFEVTKKEHSSDDVANKEQSDAGTFTFDDSPLFIPGTTVLLVNIAALFIGFVDYITKEKVGWSLGEVICSVWVILMYWAFLKGLFRKGKYGIPLPIILKSGGLALLFIHACKFIH</sequence>
<evidence type="ECO:0000256" key="7">
    <source>
        <dbReference type="ARBA" id="ARBA00023316"/>
    </source>
</evidence>
<keyword evidence="4 8" id="KW-0812">Transmembrane</keyword>
<proteinExistence type="predicted"/>
<gene>
    <name evidence="9" type="ORF">DM860_009022</name>
</gene>
<keyword evidence="5 8" id="KW-1133">Transmembrane helix</keyword>
<feature type="transmembrane region" description="Helical" evidence="8">
    <location>
        <begin position="593"/>
        <end position="611"/>
    </location>
</feature>
<organism evidence="9 10">
    <name type="scientific">Cuscuta australis</name>
    <dbReference type="NCBI Taxonomy" id="267555"/>
    <lineage>
        <taxon>Eukaryota</taxon>
        <taxon>Viridiplantae</taxon>
        <taxon>Streptophyta</taxon>
        <taxon>Embryophyta</taxon>
        <taxon>Tracheophyta</taxon>
        <taxon>Spermatophyta</taxon>
        <taxon>Magnoliopsida</taxon>
        <taxon>eudicotyledons</taxon>
        <taxon>Gunneridae</taxon>
        <taxon>Pentapetalae</taxon>
        <taxon>asterids</taxon>
        <taxon>lamiids</taxon>
        <taxon>Solanales</taxon>
        <taxon>Convolvulaceae</taxon>
        <taxon>Cuscuteae</taxon>
        <taxon>Cuscuta</taxon>
        <taxon>Cuscuta subgen. Grammica</taxon>
        <taxon>Cuscuta sect. Cleistogrammica</taxon>
    </lineage>
</organism>
<dbReference type="GO" id="GO:0016760">
    <property type="term" value="F:cellulose synthase (UDP-forming) activity"/>
    <property type="evidence" value="ECO:0007669"/>
    <property type="project" value="InterPro"/>
</dbReference>
<dbReference type="GO" id="GO:0030244">
    <property type="term" value="P:cellulose biosynthetic process"/>
    <property type="evidence" value="ECO:0007669"/>
    <property type="project" value="InterPro"/>
</dbReference>
<evidence type="ECO:0000313" key="9">
    <source>
        <dbReference type="EMBL" id="RAL41840.1"/>
    </source>
</evidence>
<evidence type="ECO:0000256" key="1">
    <source>
        <dbReference type="ARBA" id="ARBA00004308"/>
    </source>
</evidence>
<feature type="transmembrane region" description="Helical" evidence="8">
    <location>
        <begin position="26"/>
        <end position="45"/>
    </location>
</feature>
<evidence type="ECO:0000256" key="6">
    <source>
        <dbReference type="ARBA" id="ARBA00023136"/>
    </source>
</evidence>
<dbReference type="PANTHER" id="PTHR13301">
    <property type="entry name" value="X-BOX TRANSCRIPTION FACTOR-RELATED"/>
    <property type="match status" value="1"/>
</dbReference>
<feature type="transmembrane region" description="Helical" evidence="8">
    <location>
        <begin position="508"/>
        <end position="528"/>
    </location>
</feature>
<evidence type="ECO:0000256" key="8">
    <source>
        <dbReference type="SAM" id="Phobius"/>
    </source>
</evidence>
<dbReference type="Proteomes" id="UP000249390">
    <property type="component" value="Unassembled WGS sequence"/>
</dbReference>
<keyword evidence="7" id="KW-0961">Cell wall biogenesis/degradation</keyword>
<dbReference type="GO" id="GO:0012505">
    <property type="term" value="C:endomembrane system"/>
    <property type="evidence" value="ECO:0007669"/>
    <property type="project" value="UniProtKB-SubCell"/>
</dbReference>
<feature type="transmembrane region" description="Helical" evidence="8">
    <location>
        <begin position="65"/>
        <end position="86"/>
    </location>
</feature>
<keyword evidence="2" id="KW-0328">Glycosyltransferase</keyword>
<evidence type="ECO:0000256" key="5">
    <source>
        <dbReference type="ARBA" id="ARBA00022989"/>
    </source>
</evidence>
<evidence type="ECO:0008006" key="11">
    <source>
        <dbReference type="Google" id="ProtNLM"/>
    </source>
</evidence>
<reference evidence="9 10" key="1">
    <citation type="submission" date="2018-06" db="EMBL/GenBank/DDBJ databases">
        <title>The Genome of Cuscuta australis (Dodder) Provides Insight into the Evolution of Plant Parasitism.</title>
        <authorList>
            <person name="Liu H."/>
        </authorList>
    </citation>
    <scope>NUCLEOTIDE SEQUENCE [LARGE SCALE GENOMIC DNA]</scope>
    <source>
        <strain evidence="10">cv. Yunnan</strain>
        <tissue evidence="9">Vines</tissue>
    </source>
</reference>
<comment type="caution">
    <text evidence="9">The sequence shown here is derived from an EMBL/GenBank/DDBJ whole genome shotgun (WGS) entry which is preliminary data.</text>
</comment>
<feature type="transmembrane region" description="Helical" evidence="8">
    <location>
        <begin position="428"/>
        <end position="449"/>
    </location>
</feature>
<name>A0A328D9J8_9ASTE</name>
<keyword evidence="10" id="KW-1185">Reference proteome</keyword>
<feature type="transmembrane region" description="Helical" evidence="8">
    <location>
        <begin position="563"/>
        <end position="586"/>
    </location>
</feature>
<evidence type="ECO:0000256" key="4">
    <source>
        <dbReference type="ARBA" id="ARBA00022692"/>
    </source>
</evidence>
<protein>
    <recommendedName>
        <fullName evidence="11">Cellulose synthase-like protein H1</fullName>
    </recommendedName>
</protein>
<dbReference type="GO" id="GO:0016020">
    <property type="term" value="C:membrane"/>
    <property type="evidence" value="ECO:0007669"/>
    <property type="project" value="InterPro"/>
</dbReference>